<keyword evidence="11 15" id="KW-0408">Iron</keyword>
<evidence type="ECO:0000256" key="14">
    <source>
        <dbReference type="ARBA" id="ARBA00047827"/>
    </source>
</evidence>
<evidence type="ECO:0000256" key="11">
    <source>
        <dbReference type="ARBA" id="ARBA00023004"/>
    </source>
</evidence>
<proteinExistence type="evidence at transcript level"/>
<evidence type="ECO:0000256" key="15">
    <source>
        <dbReference type="PIRSR" id="PIRSR602401-1"/>
    </source>
</evidence>
<dbReference type="GO" id="GO:0016712">
    <property type="term" value="F:oxidoreductase activity, acting on paired donors, with incorporation or reduction of molecular oxygen, reduced flavin or flavoprotein as one donor, and incorporation of one atom of oxygen"/>
    <property type="evidence" value="ECO:0007669"/>
    <property type="project" value="UniProtKB-EC"/>
</dbReference>
<keyword evidence="17" id="KW-0812">Transmembrane</keyword>
<evidence type="ECO:0000256" key="8">
    <source>
        <dbReference type="ARBA" id="ARBA00022824"/>
    </source>
</evidence>
<evidence type="ECO:0000256" key="12">
    <source>
        <dbReference type="ARBA" id="ARBA00023033"/>
    </source>
</evidence>
<dbReference type="InterPro" id="IPR017972">
    <property type="entry name" value="Cyt_P450_CS"/>
</dbReference>
<dbReference type="Pfam" id="PF00067">
    <property type="entry name" value="p450"/>
    <property type="match status" value="1"/>
</dbReference>
<keyword evidence="9" id="KW-0492">Microsome</keyword>
<comment type="catalytic activity">
    <reaction evidence="14">
        <text>an organic molecule + reduced [NADPH--hemoprotein reductase] + O2 = an alcohol + oxidized [NADPH--hemoprotein reductase] + H2O + H(+)</text>
        <dbReference type="Rhea" id="RHEA:17149"/>
        <dbReference type="Rhea" id="RHEA-COMP:11964"/>
        <dbReference type="Rhea" id="RHEA-COMP:11965"/>
        <dbReference type="ChEBI" id="CHEBI:15377"/>
        <dbReference type="ChEBI" id="CHEBI:15378"/>
        <dbReference type="ChEBI" id="CHEBI:15379"/>
        <dbReference type="ChEBI" id="CHEBI:30879"/>
        <dbReference type="ChEBI" id="CHEBI:57618"/>
        <dbReference type="ChEBI" id="CHEBI:58210"/>
        <dbReference type="ChEBI" id="CHEBI:142491"/>
        <dbReference type="EC" id="1.14.14.1"/>
    </reaction>
</comment>
<evidence type="ECO:0000256" key="5">
    <source>
        <dbReference type="ARBA" id="ARBA00012109"/>
    </source>
</evidence>
<keyword evidence="6 15" id="KW-0349">Heme</keyword>
<feature type="transmembrane region" description="Helical" evidence="17">
    <location>
        <begin position="6"/>
        <end position="24"/>
    </location>
</feature>
<evidence type="ECO:0000313" key="18">
    <source>
        <dbReference type="EMBL" id="AID54860.1"/>
    </source>
</evidence>
<keyword evidence="12 16" id="KW-0503">Monooxygenase</keyword>
<dbReference type="GO" id="GO:0020037">
    <property type="term" value="F:heme binding"/>
    <property type="evidence" value="ECO:0007669"/>
    <property type="project" value="InterPro"/>
</dbReference>
<dbReference type="GO" id="GO:0005789">
    <property type="term" value="C:endoplasmic reticulum membrane"/>
    <property type="evidence" value="ECO:0007669"/>
    <property type="project" value="UniProtKB-SubCell"/>
</dbReference>
<evidence type="ECO:0000256" key="7">
    <source>
        <dbReference type="ARBA" id="ARBA00022723"/>
    </source>
</evidence>
<dbReference type="EC" id="1.14.14.1" evidence="5"/>
<evidence type="ECO:0000256" key="3">
    <source>
        <dbReference type="ARBA" id="ARBA00004406"/>
    </source>
</evidence>
<evidence type="ECO:0000256" key="10">
    <source>
        <dbReference type="ARBA" id="ARBA00023002"/>
    </source>
</evidence>
<dbReference type="AlphaFoldDB" id="A0A068F0U3"/>
<dbReference type="SUPFAM" id="SSF48264">
    <property type="entry name" value="Cytochrome P450"/>
    <property type="match status" value="1"/>
</dbReference>
<keyword evidence="13 17" id="KW-0472">Membrane</keyword>
<feature type="transmembrane region" description="Helical" evidence="17">
    <location>
        <begin position="218"/>
        <end position="237"/>
    </location>
</feature>
<keyword evidence="17" id="KW-1133">Transmembrane helix</keyword>
<reference evidence="18" key="1">
    <citation type="journal article" date="2014" name="Insect Biochem. Mol. Biol.">
        <title>An independent occurrence of the chimeric P450 enzyme CYP337B3 of Helicoverpa armigera confers cypermethrin resistance in Pakistan.</title>
        <authorList>
            <person name="Rasool A."/>
            <person name="Joussen N."/>
            <person name="Lorenz S."/>
            <person name="Ellinger R."/>
            <person name="Schneider B."/>
            <person name="Khan S.A."/>
            <person name="Ashfaq M."/>
            <person name="Heckel D.G."/>
        </authorList>
    </citation>
    <scope>NUCLEOTIDE SEQUENCE</scope>
</reference>
<dbReference type="PANTHER" id="PTHR24292:SF104">
    <property type="entry name" value="CYTOCHROME P450 308A1-RELATED"/>
    <property type="match status" value="1"/>
</dbReference>
<evidence type="ECO:0000256" key="2">
    <source>
        <dbReference type="ARBA" id="ARBA00004174"/>
    </source>
</evidence>
<dbReference type="PANTHER" id="PTHR24292">
    <property type="entry name" value="CYTOCHROME P450"/>
    <property type="match status" value="1"/>
</dbReference>
<organism evidence="18">
    <name type="scientific">Helicoverpa armigera</name>
    <name type="common">Cotton bollworm</name>
    <name type="synonym">Heliothis armigera</name>
    <dbReference type="NCBI Taxonomy" id="29058"/>
    <lineage>
        <taxon>Eukaryota</taxon>
        <taxon>Metazoa</taxon>
        <taxon>Ecdysozoa</taxon>
        <taxon>Arthropoda</taxon>
        <taxon>Hexapoda</taxon>
        <taxon>Insecta</taxon>
        <taxon>Pterygota</taxon>
        <taxon>Neoptera</taxon>
        <taxon>Endopterygota</taxon>
        <taxon>Lepidoptera</taxon>
        <taxon>Glossata</taxon>
        <taxon>Ditrysia</taxon>
        <taxon>Noctuoidea</taxon>
        <taxon>Noctuidae</taxon>
        <taxon>Heliothinae</taxon>
        <taxon>Helicoverpa</taxon>
    </lineage>
</organism>
<sequence>MLGVILQLFLVFVITCLTVVYFFFRKNYGYWEKRGVPYEKPKPFVGSLSFLMRRSFWDVFYDFSKKFKCDYFGIYMSWKPALMIQSKELAKQVLVKSSDSYQDRYSYAGRDDDPLGSCNLFTLKSPMWVQMRHEVSPMFTGSRLRNLTELMNINSSELVRRIQKDYVENKQPVDLKELFSMYTSDTVAYTVFGIRVSALKELTSPLWLITRHMVRWTFWRGFEFTMIFFLPAIAEFMRLKFFSQPATVYVKKLFEEVVAERKKTGESSDKDLVNHLLKVKSNLKLPAGSDAKLADDLMMAQAALFILGAIETSSTTLTYMLHELAYHPEEQEKLYQEVSAALKESGKDILNYDDLLKVKYLTACMHETLRKYPPVPHLDRICNKTHQLTDELTVEAGTPVYVNVVAIHYNEDSYPEPEQWRPERFINSNDSDNHDFAFIPFGEGPRFCIGKRYGMMQIRTAIAQMIMKFRFEPDAPKIVESDSYSVILSPKNGGKVKIIPRN</sequence>
<dbReference type="EMBL" id="KM016708">
    <property type="protein sequence ID" value="AID54860.1"/>
    <property type="molecule type" value="mRNA"/>
</dbReference>
<keyword evidence="7 15" id="KW-0479">Metal-binding</keyword>
<evidence type="ECO:0000256" key="9">
    <source>
        <dbReference type="ARBA" id="ARBA00022848"/>
    </source>
</evidence>
<dbReference type="InterPro" id="IPR002401">
    <property type="entry name" value="Cyt_P450_E_grp-I"/>
</dbReference>
<comment type="similarity">
    <text evidence="4 16">Belongs to the cytochrome P450 family.</text>
</comment>
<dbReference type="FunFam" id="1.10.630.10:FF:000042">
    <property type="entry name" value="Cytochrome P450"/>
    <property type="match status" value="1"/>
</dbReference>
<dbReference type="PROSITE" id="PS00086">
    <property type="entry name" value="CYTOCHROME_P450"/>
    <property type="match status" value="1"/>
</dbReference>
<evidence type="ECO:0000256" key="13">
    <source>
        <dbReference type="ARBA" id="ARBA00023136"/>
    </source>
</evidence>
<accession>A0A068F0U3</accession>
<evidence type="ECO:0000256" key="4">
    <source>
        <dbReference type="ARBA" id="ARBA00010617"/>
    </source>
</evidence>
<evidence type="ECO:0000256" key="1">
    <source>
        <dbReference type="ARBA" id="ARBA00001971"/>
    </source>
</evidence>
<dbReference type="Gene3D" id="1.10.630.10">
    <property type="entry name" value="Cytochrome P450"/>
    <property type="match status" value="1"/>
</dbReference>
<dbReference type="InterPro" id="IPR001128">
    <property type="entry name" value="Cyt_P450"/>
</dbReference>
<evidence type="ECO:0000256" key="17">
    <source>
        <dbReference type="SAM" id="Phobius"/>
    </source>
</evidence>
<dbReference type="PRINTS" id="PR00385">
    <property type="entry name" value="P450"/>
</dbReference>
<gene>
    <name evidence="18" type="primary">CYP332A1</name>
</gene>
<name>A0A068F0U3_HELAM</name>
<dbReference type="OrthoDB" id="2789670at2759"/>
<dbReference type="GO" id="GO:0005506">
    <property type="term" value="F:iron ion binding"/>
    <property type="evidence" value="ECO:0007669"/>
    <property type="project" value="InterPro"/>
</dbReference>
<keyword evidence="10 16" id="KW-0560">Oxidoreductase</keyword>
<protein>
    <recommendedName>
        <fullName evidence="5">unspecific monooxygenase</fullName>
        <ecNumber evidence="5">1.14.14.1</ecNumber>
    </recommendedName>
</protein>
<dbReference type="PRINTS" id="PR00463">
    <property type="entry name" value="EP450I"/>
</dbReference>
<comment type="subcellular location">
    <subcellularLocation>
        <location evidence="3">Endoplasmic reticulum membrane</location>
        <topology evidence="3">Peripheral membrane protein</topology>
    </subcellularLocation>
    <subcellularLocation>
        <location evidence="2">Microsome membrane</location>
        <topology evidence="2">Peripheral membrane protein</topology>
    </subcellularLocation>
</comment>
<keyword evidence="8" id="KW-0256">Endoplasmic reticulum</keyword>
<dbReference type="InterPro" id="IPR050476">
    <property type="entry name" value="Insect_CytP450_Detox"/>
</dbReference>
<feature type="binding site" description="axial binding residue" evidence="15">
    <location>
        <position position="448"/>
    </location>
    <ligand>
        <name>heme</name>
        <dbReference type="ChEBI" id="CHEBI:30413"/>
    </ligand>
    <ligandPart>
        <name>Fe</name>
        <dbReference type="ChEBI" id="CHEBI:18248"/>
    </ligandPart>
</feature>
<comment type="cofactor">
    <cofactor evidence="1 15">
        <name>heme</name>
        <dbReference type="ChEBI" id="CHEBI:30413"/>
    </cofactor>
</comment>
<dbReference type="InterPro" id="IPR036396">
    <property type="entry name" value="Cyt_P450_sf"/>
</dbReference>
<dbReference type="CDD" id="cd11056">
    <property type="entry name" value="CYP6-like"/>
    <property type="match status" value="1"/>
</dbReference>
<evidence type="ECO:0000256" key="16">
    <source>
        <dbReference type="RuleBase" id="RU000461"/>
    </source>
</evidence>
<evidence type="ECO:0000256" key="6">
    <source>
        <dbReference type="ARBA" id="ARBA00022617"/>
    </source>
</evidence>